<protein>
    <submittedName>
        <fullName evidence="1">Uncharacterized protein</fullName>
    </submittedName>
</protein>
<name>A0A0Z8CKB2_STRSU</name>
<organism evidence="1 2">
    <name type="scientific">Streptococcus suis</name>
    <dbReference type="NCBI Taxonomy" id="1307"/>
    <lineage>
        <taxon>Bacteria</taxon>
        <taxon>Bacillati</taxon>
        <taxon>Bacillota</taxon>
        <taxon>Bacilli</taxon>
        <taxon>Lactobacillales</taxon>
        <taxon>Streptococcaceae</taxon>
        <taxon>Streptococcus</taxon>
    </lineage>
</organism>
<evidence type="ECO:0000313" key="2">
    <source>
        <dbReference type="Proteomes" id="UP000072530"/>
    </source>
</evidence>
<dbReference type="Proteomes" id="UP000072530">
    <property type="component" value="Unassembled WGS sequence"/>
</dbReference>
<gene>
    <name evidence="1" type="ORF">ERS132393_00079</name>
</gene>
<proteinExistence type="predicted"/>
<accession>A0A0Z8CKB2</accession>
<evidence type="ECO:0000313" key="1">
    <source>
        <dbReference type="EMBL" id="CYU26825.1"/>
    </source>
</evidence>
<sequence length="149" mass="16638">MKLSLTKVNNMVHEPNLIIQIINAVTPIAGPFLTTIGGIAIAKIGANAKNELTTINARLTTLQKTADDNQSSVGLVKDELDTLKTSSRSSRRYTLYRDLDKAIERGWTTLEERREIAKLFESYQILGGNGEIQTMYEIYITLPLKEVNL</sequence>
<reference evidence="1 2" key="1">
    <citation type="submission" date="2016-02" db="EMBL/GenBank/DDBJ databases">
        <authorList>
            <consortium name="Pathogen Informatics"/>
        </authorList>
    </citation>
    <scope>NUCLEOTIDE SEQUENCE [LARGE SCALE GENOMIC DNA]</scope>
    <source>
        <strain evidence="1 2">LSS31</strain>
    </source>
</reference>
<dbReference type="AlphaFoldDB" id="A0A0Z8CKB2"/>
<dbReference type="EMBL" id="FIGG01000001">
    <property type="protein sequence ID" value="CYU26825.1"/>
    <property type="molecule type" value="Genomic_DNA"/>
</dbReference>